<evidence type="ECO:0000256" key="1">
    <source>
        <dbReference type="ARBA" id="ARBA00001968"/>
    </source>
</evidence>
<dbReference type="Pfam" id="PF13359">
    <property type="entry name" value="DDE_Tnp_4"/>
    <property type="match status" value="1"/>
</dbReference>
<dbReference type="RefSeq" id="XP_009839268.1">
    <property type="nucleotide sequence ID" value="XM_009840966.1"/>
</dbReference>
<comment type="cofactor">
    <cofactor evidence="1">
        <name>a divalent metal cation</name>
        <dbReference type="ChEBI" id="CHEBI:60240"/>
    </cofactor>
</comment>
<reference evidence="4" key="1">
    <citation type="submission" date="2013-12" db="EMBL/GenBank/DDBJ databases">
        <title>The Genome Sequence of Aphanomyces astaci APO3.</title>
        <authorList>
            <consortium name="The Broad Institute Genomics Platform"/>
            <person name="Russ C."/>
            <person name="Tyler B."/>
            <person name="van West P."/>
            <person name="Dieguez-Uribeondo J."/>
            <person name="Young S.K."/>
            <person name="Zeng Q."/>
            <person name="Gargeya S."/>
            <person name="Fitzgerald M."/>
            <person name="Abouelleil A."/>
            <person name="Alvarado L."/>
            <person name="Chapman S.B."/>
            <person name="Gainer-Dewar J."/>
            <person name="Goldberg J."/>
            <person name="Griggs A."/>
            <person name="Gujja S."/>
            <person name="Hansen M."/>
            <person name="Howarth C."/>
            <person name="Imamovic A."/>
            <person name="Ireland A."/>
            <person name="Larimer J."/>
            <person name="McCowan C."/>
            <person name="Murphy C."/>
            <person name="Pearson M."/>
            <person name="Poon T.W."/>
            <person name="Priest M."/>
            <person name="Roberts A."/>
            <person name="Saif S."/>
            <person name="Shea T."/>
            <person name="Sykes S."/>
            <person name="Wortman J."/>
            <person name="Nusbaum C."/>
            <person name="Birren B."/>
        </authorList>
    </citation>
    <scope>NUCLEOTIDE SEQUENCE [LARGE SCALE GENOMIC DNA]</scope>
    <source>
        <strain evidence="4">APO3</strain>
    </source>
</reference>
<dbReference type="GO" id="GO:0046872">
    <property type="term" value="F:metal ion binding"/>
    <property type="evidence" value="ECO:0007669"/>
    <property type="project" value="UniProtKB-KW"/>
</dbReference>
<evidence type="ECO:0000256" key="2">
    <source>
        <dbReference type="ARBA" id="ARBA00022723"/>
    </source>
</evidence>
<dbReference type="AlphaFoldDB" id="W4FXD6"/>
<gene>
    <name evidence="4" type="ORF">H257_13455</name>
</gene>
<sequence length="168" mass="19360">MTGDSVKRVSPRSTCRPWWITKMKFMSYSIRSGSQNDKVLFRESRFGKTCHTQVPPGACFLVDGGYKLYGHLLTPYPLRFGIEGDEAHYTLRHSRTRMAVERAFRLWKNTLRIFQVNILRGSPEEMVILIKATLVLHNLFIDEQSLEAGVPDVDDYEDWMHIGGDAVH</sequence>
<evidence type="ECO:0000313" key="4">
    <source>
        <dbReference type="EMBL" id="ETV71328.1"/>
    </source>
</evidence>
<feature type="domain" description="DDE Tnp4" evidence="3">
    <location>
        <begin position="23"/>
        <end position="138"/>
    </location>
</feature>
<dbReference type="STRING" id="112090.W4FXD6"/>
<evidence type="ECO:0000259" key="3">
    <source>
        <dbReference type="Pfam" id="PF13359"/>
    </source>
</evidence>
<dbReference type="EMBL" id="KI913161">
    <property type="protein sequence ID" value="ETV71328.1"/>
    <property type="molecule type" value="Genomic_DNA"/>
</dbReference>
<protein>
    <recommendedName>
        <fullName evidence="3">DDE Tnp4 domain-containing protein</fullName>
    </recommendedName>
</protein>
<dbReference type="InterPro" id="IPR027806">
    <property type="entry name" value="HARBI1_dom"/>
</dbReference>
<dbReference type="GeneID" id="20815451"/>
<keyword evidence="2" id="KW-0479">Metal-binding</keyword>
<organism evidence="4">
    <name type="scientific">Aphanomyces astaci</name>
    <name type="common">Crayfish plague agent</name>
    <dbReference type="NCBI Taxonomy" id="112090"/>
    <lineage>
        <taxon>Eukaryota</taxon>
        <taxon>Sar</taxon>
        <taxon>Stramenopiles</taxon>
        <taxon>Oomycota</taxon>
        <taxon>Saprolegniomycetes</taxon>
        <taxon>Saprolegniales</taxon>
        <taxon>Verrucalvaceae</taxon>
        <taxon>Aphanomyces</taxon>
    </lineage>
</organism>
<accession>W4FXD6</accession>
<dbReference type="OrthoDB" id="165537at2759"/>
<proteinExistence type="predicted"/>
<name>W4FXD6_APHAT</name>
<dbReference type="VEuPathDB" id="FungiDB:H257_13455"/>